<dbReference type="PROSITE" id="PS50966">
    <property type="entry name" value="ZF_SWIM"/>
    <property type="match status" value="1"/>
</dbReference>
<feature type="domain" description="SWIM-type" evidence="2">
    <location>
        <begin position="128"/>
        <end position="163"/>
    </location>
</feature>
<accession>A0A6I8LVJ3</accession>
<keyword evidence="4" id="KW-1185">Reference proteome</keyword>
<dbReference type="PANTHER" id="PTHR38133">
    <property type="entry name" value="SLR1429 PROTEIN"/>
    <property type="match status" value="1"/>
</dbReference>
<proteinExistence type="predicted"/>
<dbReference type="GO" id="GO:0008270">
    <property type="term" value="F:zinc ion binding"/>
    <property type="evidence" value="ECO:0007669"/>
    <property type="project" value="UniProtKB-KW"/>
</dbReference>
<dbReference type="Proteomes" id="UP000399805">
    <property type="component" value="Unassembled WGS sequence"/>
</dbReference>
<gene>
    <name evidence="3" type="ORF">AA23TX_04150</name>
</gene>
<dbReference type="RefSeq" id="WP_155544036.1">
    <property type="nucleotide sequence ID" value="NZ_CABVGP010000001.1"/>
</dbReference>
<dbReference type="EMBL" id="CABVGP010000001">
    <property type="protein sequence ID" value="VVJ19129.1"/>
    <property type="molecule type" value="Genomic_DNA"/>
</dbReference>
<name>A0A6I8LVJ3_9PSEU</name>
<evidence type="ECO:0000313" key="3">
    <source>
        <dbReference type="EMBL" id="VVJ19129.1"/>
    </source>
</evidence>
<organism evidence="3 4">
    <name type="scientific">Amycolatopsis camponoti</name>
    <dbReference type="NCBI Taxonomy" id="2606593"/>
    <lineage>
        <taxon>Bacteria</taxon>
        <taxon>Bacillati</taxon>
        <taxon>Actinomycetota</taxon>
        <taxon>Actinomycetes</taxon>
        <taxon>Pseudonocardiales</taxon>
        <taxon>Pseudonocardiaceae</taxon>
        <taxon>Amycolatopsis</taxon>
    </lineage>
</organism>
<evidence type="ECO:0000313" key="4">
    <source>
        <dbReference type="Proteomes" id="UP000399805"/>
    </source>
</evidence>
<dbReference type="PANTHER" id="PTHR38133:SF1">
    <property type="entry name" value="SLR1429 PROTEIN"/>
    <property type="match status" value="1"/>
</dbReference>
<evidence type="ECO:0000256" key="1">
    <source>
        <dbReference type="PROSITE-ProRule" id="PRU00325"/>
    </source>
</evidence>
<dbReference type="InterPro" id="IPR007527">
    <property type="entry name" value="Znf_SWIM"/>
</dbReference>
<keyword evidence="1" id="KW-0863">Zinc-finger</keyword>
<sequence length="371" mass="39791">MSEDLVRGFPAFGAAGARGRFAKSWWGRAWLSAMEDTALDLRQLKAGRRYAAAGLVGPITVSPGRIAATVDDDSDVDGGPFRTELRLAELSEVDWTRFLDRVAARAGHLAALLDRDMPPDLVAAADDAGVHLLPGIGDLDPECDCAGWELPCRHAAALSFQASWLLDADPFVLLLMRGKGEREIRDELESRTAPREDLVVEDRTPGELPDLAGFRPSGAPSIPSAPGMPAEAFALLAANASAQARALLVGEPWPGQRQDTIRLASAFPTVASRLGEGPGFERAVAAWTHGGRAGLEVLDAPWTPPKAALAAARSALADVTDDEPVFDRNRCTAGEVQVRLDRRGRWHPYRREGGEWWPAGPPELDPGLLLG</sequence>
<evidence type="ECO:0000259" key="2">
    <source>
        <dbReference type="PROSITE" id="PS50966"/>
    </source>
</evidence>
<dbReference type="AlphaFoldDB" id="A0A6I8LVJ3"/>
<reference evidence="3 4" key="1">
    <citation type="submission" date="2019-09" db="EMBL/GenBank/DDBJ databases">
        <authorList>
            <person name="Leyn A S."/>
        </authorList>
    </citation>
    <scope>NUCLEOTIDE SEQUENCE [LARGE SCALE GENOMIC DNA]</scope>
    <source>
        <strain evidence="3">AA231_1</strain>
    </source>
</reference>
<protein>
    <recommendedName>
        <fullName evidence="2">SWIM-type domain-containing protein</fullName>
    </recommendedName>
</protein>
<keyword evidence="1" id="KW-0862">Zinc</keyword>
<keyword evidence="1" id="KW-0479">Metal-binding</keyword>